<evidence type="ECO:0000256" key="5">
    <source>
        <dbReference type="SAM" id="Phobius"/>
    </source>
</evidence>
<accession>A0A1G2TI90</accession>
<evidence type="ECO:0000256" key="1">
    <source>
        <dbReference type="ARBA" id="ARBA00004141"/>
    </source>
</evidence>
<evidence type="ECO:0000313" key="6">
    <source>
        <dbReference type="EMBL" id="OHA96913.1"/>
    </source>
</evidence>
<feature type="transmembrane region" description="Helical" evidence="5">
    <location>
        <begin position="58"/>
        <end position="76"/>
    </location>
</feature>
<comment type="subcellular location">
    <subcellularLocation>
        <location evidence="1">Membrane</location>
        <topology evidence="1">Multi-pass membrane protein</topology>
    </subcellularLocation>
</comment>
<evidence type="ECO:0000256" key="3">
    <source>
        <dbReference type="ARBA" id="ARBA00022989"/>
    </source>
</evidence>
<evidence type="ECO:0000313" key="7">
    <source>
        <dbReference type="Proteomes" id="UP000177279"/>
    </source>
</evidence>
<keyword evidence="2 5" id="KW-0812">Transmembrane</keyword>
<keyword evidence="3 5" id="KW-1133">Transmembrane helix</keyword>
<dbReference type="EMBL" id="MHVS01000003">
    <property type="protein sequence ID" value="OHA96913.1"/>
    <property type="molecule type" value="Genomic_DNA"/>
</dbReference>
<proteinExistence type="predicted"/>
<keyword evidence="4 5" id="KW-0472">Membrane</keyword>
<comment type="caution">
    <text evidence="6">The sequence shown here is derived from an EMBL/GenBank/DDBJ whole genome shotgun (WGS) entry which is preliminary data.</text>
</comment>
<dbReference type="InterPro" id="IPR037294">
    <property type="entry name" value="ABC_BtuC-like"/>
</dbReference>
<gene>
    <name evidence="6" type="ORF">A3D49_02300</name>
</gene>
<dbReference type="InterPro" id="IPR043993">
    <property type="entry name" value="T4SS_pilin"/>
</dbReference>
<dbReference type="AlphaFoldDB" id="A0A1G2TI90"/>
<sequence length="97" mass="10705">MNTDPRTFGDIVQMFLDLVLLLVPLVASLALLAFFWGLAKFIYNVSGDEKAVGEGKNLMKWGLIALFVMVSVWGILRFAYGELGFSGFGVPFLPTNK</sequence>
<dbReference type="SUPFAM" id="SSF81345">
    <property type="entry name" value="ABC transporter involved in vitamin B12 uptake, BtuC"/>
    <property type="match status" value="1"/>
</dbReference>
<evidence type="ECO:0000256" key="4">
    <source>
        <dbReference type="ARBA" id="ARBA00023136"/>
    </source>
</evidence>
<protein>
    <submittedName>
        <fullName evidence="6">Uncharacterized protein</fullName>
    </submittedName>
</protein>
<dbReference type="GO" id="GO:0016020">
    <property type="term" value="C:membrane"/>
    <property type="evidence" value="ECO:0007669"/>
    <property type="project" value="UniProtKB-SubCell"/>
</dbReference>
<name>A0A1G2TI90_9BACT</name>
<dbReference type="Pfam" id="PF18895">
    <property type="entry name" value="T4SS_pilin"/>
    <property type="match status" value="1"/>
</dbReference>
<organism evidence="6 7">
    <name type="scientific">Candidatus Zambryskibacteria bacterium RIFCSPHIGHO2_02_FULL_43_37</name>
    <dbReference type="NCBI Taxonomy" id="1802749"/>
    <lineage>
        <taxon>Bacteria</taxon>
        <taxon>Candidatus Zambryskiibacteriota</taxon>
    </lineage>
</organism>
<dbReference type="Proteomes" id="UP000177279">
    <property type="component" value="Unassembled WGS sequence"/>
</dbReference>
<evidence type="ECO:0000256" key="2">
    <source>
        <dbReference type="ARBA" id="ARBA00022692"/>
    </source>
</evidence>
<feature type="transmembrane region" description="Helical" evidence="5">
    <location>
        <begin position="12"/>
        <end position="38"/>
    </location>
</feature>
<reference evidence="6 7" key="1">
    <citation type="journal article" date="2016" name="Nat. Commun.">
        <title>Thousands of microbial genomes shed light on interconnected biogeochemical processes in an aquifer system.</title>
        <authorList>
            <person name="Anantharaman K."/>
            <person name="Brown C.T."/>
            <person name="Hug L.A."/>
            <person name="Sharon I."/>
            <person name="Castelle C.J."/>
            <person name="Probst A.J."/>
            <person name="Thomas B.C."/>
            <person name="Singh A."/>
            <person name="Wilkins M.J."/>
            <person name="Karaoz U."/>
            <person name="Brodie E.L."/>
            <person name="Williams K.H."/>
            <person name="Hubbard S.S."/>
            <person name="Banfield J.F."/>
        </authorList>
    </citation>
    <scope>NUCLEOTIDE SEQUENCE [LARGE SCALE GENOMIC DNA]</scope>
</reference>